<evidence type="ECO:0000313" key="7">
    <source>
        <dbReference type="Proteomes" id="UP000293360"/>
    </source>
</evidence>
<evidence type="ECO:0008006" key="8">
    <source>
        <dbReference type="Google" id="ProtNLM"/>
    </source>
</evidence>
<dbReference type="InterPro" id="IPR020946">
    <property type="entry name" value="Flavin_mOase-like"/>
</dbReference>
<dbReference type="SUPFAM" id="SSF51905">
    <property type="entry name" value="FAD/NAD(P)-binding domain"/>
    <property type="match status" value="3"/>
</dbReference>
<sequence>MGENINAPSQPNDLASMKAAEGPPAVDHTNIFRSQPHSHQTPIRIIQIGAGAAGLLTAFKAQKNLENFQLVVYEKNSSVGGTWVENKYPGCACDVPAHSYTFSFEANPNWSGFYVGAEEIRQYMENFADKYDLRRFMCFNTTVLSTEWDETAGEWIVDLQRADGTKFVDRCNVIINGSGPLNKWKWPMIPGRTSFKGQICHSSNWDPNIDWTNKNVGVIGCGASGVQVTPPLTKGSKSLTLFARSIQWITPPLGYQEVRVPGVADNEASELTGSAGKHRYTEAEKKALLNNPVDFLQYRKNVDQILQRWFSIFLRNSPERDMAVKAMSESIRARFGPDYAELAEHFVPNFSPGCRRNTPGEGFIEAITQKHVTVIKDEIETFTEDGIMTKDGRRFPLDLIVCATGFDVAYTPHFRVKGIDGKLLREAWAKNPQIYLTMATPGFPNFFHIGGPTGNWGSGCILASHETQVDYAIQACQKISSERLHSIVPKVEPTRQYMEFSAAWHKEFSVWAEGCRSWYKNHCRDGGEVMLWCGSMLHMMKTLRSPRWEDYEIMRRDGGSGGGNMWAFLGLGKTQLELEAERGLEVDLSPFIRLNDYETYTIA</sequence>
<reference evidence="6 7" key="1">
    <citation type="submission" date="2018-06" db="EMBL/GenBank/DDBJ databases">
        <title>Complete Genomes of Monosporascus.</title>
        <authorList>
            <person name="Robinson A.J."/>
            <person name="Natvig D.O."/>
        </authorList>
    </citation>
    <scope>NUCLEOTIDE SEQUENCE [LARGE SCALE GENOMIC DNA]</scope>
    <source>
        <strain evidence="6 7">CBS 110550</strain>
    </source>
</reference>
<dbReference type="GO" id="GO:0050661">
    <property type="term" value="F:NADP binding"/>
    <property type="evidence" value="ECO:0007669"/>
    <property type="project" value="InterPro"/>
</dbReference>
<keyword evidence="4" id="KW-0560">Oxidoreductase</keyword>
<dbReference type="AlphaFoldDB" id="A0A4Q4TKT5"/>
<accession>A0A4Q4TKT5</accession>
<comment type="caution">
    <text evidence="6">The sequence shown here is derived from an EMBL/GenBank/DDBJ whole genome shotgun (WGS) entry which is preliminary data.</text>
</comment>
<dbReference type="PANTHER" id="PTHR42877:SF8">
    <property type="entry name" value="MONOOXYGENASE"/>
    <property type="match status" value="1"/>
</dbReference>
<dbReference type="Pfam" id="PF00743">
    <property type="entry name" value="FMO-like"/>
    <property type="match status" value="1"/>
</dbReference>
<name>A0A4Q4TKT5_9PEZI</name>
<evidence type="ECO:0000256" key="3">
    <source>
        <dbReference type="ARBA" id="ARBA00022827"/>
    </source>
</evidence>
<dbReference type="STRING" id="155417.A0A4Q4TKT5"/>
<dbReference type="InterPro" id="IPR051209">
    <property type="entry name" value="FAD-bind_Monooxygenase_sf"/>
</dbReference>
<dbReference type="Gene3D" id="3.50.50.60">
    <property type="entry name" value="FAD/NAD(P)-binding domain"/>
    <property type="match status" value="2"/>
</dbReference>
<keyword evidence="3" id="KW-0274">FAD</keyword>
<dbReference type="GO" id="GO:0004499">
    <property type="term" value="F:N,N-dimethylaniline monooxygenase activity"/>
    <property type="evidence" value="ECO:0007669"/>
    <property type="project" value="InterPro"/>
</dbReference>
<evidence type="ECO:0000256" key="5">
    <source>
        <dbReference type="SAM" id="MobiDB-lite"/>
    </source>
</evidence>
<comment type="similarity">
    <text evidence="1">Belongs to the FAD-binding monooxygenase family.</text>
</comment>
<dbReference type="EMBL" id="QJNU01000085">
    <property type="protein sequence ID" value="RYP07695.1"/>
    <property type="molecule type" value="Genomic_DNA"/>
</dbReference>
<evidence type="ECO:0000256" key="1">
    <source>
        <dbReference type="ARBA" id="ARBA00010139"/>
    </source>
</evidence>
<keyword evidence="7" id="KW-1185">Reference proteome</keyword>
<evidence type="ECO:0000256" key="4">
    <source>
        <dbReference type="ARBA" id="ARBA00023002"/>
    </source>
</evidence>
<evidence type="ECO:0000256" key="2">
    <source>
        <dbReference type="ARBA" id="ARBA00022630"/>
    </source>
</evidence>
<dbReference type="OrthoDB" id="74360at2759"/>
<gene>
    <name evidence="6" type="ORF">DL764_002357</name>
</gene>
<proteinExistence type="inferred from homology"/>
<dbReference type="InterPro" id="IPR036188">
    <property type="entry name" value="FAD/NAD-bd_sf"/>
</dbReference>
<dbReference type="GO" id="GO:0050660">
    <property type="term" value="F:flavin adenine dinucleotide binding"/>
    <property type="evidence" value="ECO:0007669"/>
    <property type="project" value="InterPro"/>
</dbReference>
<protein>
    <recommendedName>
        <fullName evidence="8">FAD/NAD(P)-binding domain-containing protein</fullName>
    </recommendedName>
</protein>
<feature type="compositionally biased region" description="Polar residues" evidence="5">
    <location>
        <begin position="1"/>
        <end position="13"/>
    </location>
</feature>
<dbReference type="Proteomes" id="UP000293360">
    <property type="component" value="Unassembled WGS sequence"/>
</dbReference>
<evidence type="ECO:0000313" key="6">
    <source>
        <dbReference type="EMBL" id="RYP07695.1"/>
    </source>
</evidence>
<feature type="region of interest" description="Disordered" evidence="5">
    <location>
        <begin position="1"/>
        <end position="38"/>
    </location>
</feature>
<organism evidence="6 7">
    <name type="scientific">Monosporascus ibericus</name>
    <dbReference type="NCBI Taxonomy" id="155417"/>
    <lineage>
        <taxon>Eukaryota</taxon>
        <taxon>Fungi</taxon>
        <taxon>Dikarya</taxon>
        <taxon>Ascomycota</taxon>
        <taxon>Pezizomycotina</taxon>
        <taxon>Sordariomycetes</taxon>
        <taxon>Xylariomycetidae</taxon>
        <taxon>Xylariales</taxon>
        <taxon>Xylariales incertae sedis</taxon>
        <taxon>Monosporascus</taxon>
    </lineage>
</organism>
<keyword evidence="2" id="KW-0285">Flavoprotein</keyword>
<dbReference type="PANTHER" id="PTHR42877">
    <property type="entry name" value="L-ORNITHINE N(5)-MONOOXYGENASE-RELATED"/>
    <property type="match status" value="1"/>
</dbReference>